<gene>
    <name evidence="1" type="ORF">ACH5RR_008874</name>
</gene>
<sequence length="83" mass="8687">MLFCVGDGEVVAKVPRGSREATLGIDVGLVVEVDCYDGNFGVVGKLSNLIHHDEIVEDGIDHDLILHDGIGVEVVDFGIGGLG</sequence>
<comment type="caution">
    <text evidence="1">The sequence shown here is derived from an EMBL/GenBank/DDBJ whole genome shotgun (WGS) entry which is preliminary data.</text>
</comment>
<organism evidence="1 2">
    <name type="scientific">Cinchona calisaya</name>
    <dbReference type="NCBI Taxonomy" id="153742"/>
    <lineage>
        <taxon>Eukaryota</taxon>
        <taxon>Viridiplantae</taxon>
        <taxon>Streptophyta</taxon>
        <taxon>Embryophyta</taxon>
        <taxon>Tracheophyta</taxon>
        <taxon>Spermatophyta</taxon>
        <taxon>Magnoliopsida</taxon>
        <taxon>eudicotyledons</taxon>
        <taxon>Gunneridae</taxon>
        <taxon>Pentapetalae</taxon>
        <taxon>asterids</taxon>
        <taxon>lamiids</taxon>
        <taxon>Gentianales</taxon>
        <taxon>Rubiaceae</taxon>
        <taxon>Cinchonoideae</taxon>
        <taxon>Cinchoneae</taxon>
        <taxon>Cinchona</taxon>
    </lineage>
</organism>
<protein>
    <submittedName>
        <fullName evidence="1">Uncharacterized protein</fullName>
    </submittedName>
</protein>
<proteinExistence type="predicted"/>
<name>A0ABD3AFK9_9GENT</name>
<dbReference type="EMBL" id="JBJUIK010000004">
    <property type="protein sequence ID" value="KAL3529552.1"/>
    <property type="molecule type" value="Genomic_DNA"/>
</dbReference>
<accession>A0ABD3AFK9</accession>
<evidence type="ECO:0000313" key="2">
    <source>
        <dbReference type="Proteomes" id="UP001630127"/>
    </source>
</evidence>
<evidence type="ECO:0000313" key="1">
    <source>
        <dbReference type="EMBL" id="KAL3529552.1"/>
    </source>
</evidence>
<keyword evidence="2" id="KW-1185">Reference proteome</keyword>
<dbReference type="AlphaFoldDB" id="A0ABD3AFK9"/>
<dbReference type="Proteomes" id="UP001630127">
    <property type="component" value="Unassembled WGS sequence"/>
</dbReference>
<reference evidence="1 2" key="1">
    <citation type="submission" date="2024-11" db="EMBL/GenBank/DDBJ databases">
        <title>A near-complete genome assembly of Cinchona calisaya.</title>
        <authorList>
            <person name="Lian D.C."/>
            <person name="Zhao X.W."/>
            <person name="Wei L."/>
        </authorList>
    </citation>
    <scope>NUCLEOTIDE SEQUENCE [LARGE SCALE GENOMIC DNA]</scope>
    <source>
        <tissue evidence="1">Nenye</tissue>
    </source>
</reference>